<organism evidence="2 3">
    <name type="scientific">Liparis tanakae</name>
    <name type="common">Tanaka's snailfish</name>
    <dbReference type="NCBI Taxonomy" id="230148"/>
    <lineage>
        <taxon>Eukaryota</taxon>
        <taxon>Metazoa</taxon>
        <taxon>Chordata</taxon>
        <taxon>Craniata</taxon>
        <taxon>Vertebrata</taxon>
        <taxon>Euteleostomi</taxon>
        <taxon>Actinopterygii</taxon>
        <taxon>Neopterygii</taxon>
        <taxon>Teleostei</taxon>
        <taxon>Neoteleostei</taxon>
        <taxon>Acanthomorphata</taxon>
        <taxon>Eupercaria</taxon>
        <taxon>Perciformes</taxon>
        <taxon>Cottioidei</taxon>
        <taxon>Cottales</taxon>
        <taxon>Liparidae</taxon>
        <taxon>Liparis</taxon>
    </lineage>
</organism>
<proteinExistence type="predicted"/>
<protein>
    <submittedName>
        <fullName evidence="2">Uncharacterized protein</fullName>
    </submittedName>
</protein>
<feature type="compositionally biased region" description="Polar residues" evidence="1">
    <location>
        <begin position="177"/>
        <end position="189"/>
    </location>
</feature>
<gene>
    <name evidence="2" type="ORF">EYF80_010021</name>
</gene>
<evidence type="ECO:0000313" key="3">
    <source>
        <dbReference type="Proteomes" id="UP000314294"/>
    </source>
</evidence>
<accession>A0A4Z2IPQ7</accession>
<keyword evidence="3" id="KW-1185">Reference proteome</keyword>
<dbReference type="Proteomes" id="UP000314294">
    <property type="component" value="Unassembled WGS sequence"/>
</dbReference>
<sequence>MHMMRSMRELHGTHRHETAVRIRCSTRGRKARYCCHRGATSLPCVYGVGRGGAPGLDCDPNETEADTRLTGAPLSPPITRQPSATQGAAGRDPQVLGPLEDSDKQTAQAWEIQPTRAAPAGVCRVSSQLGLFQGKLRDYCTVPVLHEIGALRSTMIQSFDSARLDAGARGKVLREIQQTGDKTKGNPSRCQPPPEVETSTSRPRGILRHLISRHPSSHTPRLQSELFHAEGARSPDTFAQADANATSLTRDYMKMLKAQGVEDERLGYMLGRIPKREPKRSEFLRAQLAMTSPSEGSSTDPDPIPSPSTPPSCGTIPLREDRGNTGSAGSPGTPGPSPLQPLEIDSGQQGQ</sequence>
<evidence type="ECO:0000256" key="1">
    <source>
        <dbReference type="SAM" id="MobiDB-lite"/>
    </source>
</evidence>
<feature type="region of interest" description="Disordered" evidence="1">
    <location>
        <begin position="288"/>
        <end position="351"/>
    </location>
</feature>
<evidence type="ECO:0000313" key="2">
    <source>
        <dbReference type="EMBL" id="TNN79787.1"/>
    </source>
</evidence>
<feature type="region of interest" description="Disordered" evidence="1">
    <location>
        <begin position="177"/>
        <end position="202"/>
    </location>
</feature>
<dbReference type="AlphaFoldDB" id="A0A4Z2IPQ7"/>
<comment type="caution">
    <text evidence="2">The sequence shown here is derived from an EMBL/GenBank/DDBJ whole genome shotgun (WGS) entry which is preliminary data.</text>
</comment>
<feature type="region of interest" description="Disordered" evidence="1">
    <location>
        <begin position="57"/>
        <end position="106"/>
    </location>
</feature>
<dbReference type="EMBL" id="SRLO01000061">
    <property type="protein sequence ID" value="TNN79787.1"/>
    <property type="molecule type" value="Genomic_DNA"/>
</dbReference>
<reference evidence="2 3" key="1">
    <citation type="submission" date="2019-03" db="EMBL/GenBank/DDBJ databases">
        <title>First draft genome of Liparis tanakae, snailfish: a comprehensive survey of snailfish specific genes.</title>
        <authorList>
            <person name="Kim W."/>
            <person name="Song I."/>
            <person name="Jeong J.-H."/>
            <person name="Kim D."/>
            <person name="Kim S."/>
            <person name="Ryu S."/>
            <person name="Song J.Y."/>
            <person name="Lee S.K."/>
        </authorList>
    </citation>
    <scope>NUCLEOTIDE SEQUENCE [LARGE SCALE GENOMIC DNA]</scope>
    <source>
        <tissue evidence="2">Muscle</tissue>
    </source>
</reference>
<name>A0A4Z2IPQ7_9TELE</name>